<evidence type="ECO:0000313" key="5">
    <source>
        <dbReference type="Proteomes" id="UP000287527"/>
    </source>
</evidence>
<keyword evidence="2" id="KW-0808">Transferase</keyword>
<dbReference type="RefSeq" id="WP_128389419.1">
    <property type="nucleotide sequence ID" value="NZ_SBII01000004.1"/>
</dbReference>
<protein>
    <submittedName>
        <fullName evidence="4">DNA adenine methylase</fullName>
    </submittedName>
</protein>
<dbReference type="GO" id="GO:0006298">
    <property type="term" value="P:mismatch repair"/>
    <property type="evidence" value="ECO:0007669"/>
    <property type="project" value="TreeGrafter"/>
</dbReference>
<dbReference type="SUPFAM" id="SSF53335">
    <property type="entry name" value="S-adenosyl-L-methionine-dependent methyltransferases"/>
    <property type="match status" value="1"/>
</dbReference>
<evidence type="ECO:0000256" key="1">
    <source>
        <dbReference type="ARBA" id="ARBA00022603"/>
    </source>
</evidence>
<dbReference type="EMBL" id="SBII01000004">
    <property type="protein sequence ID" value="RWX00937.1"/>
    <property type="molecule type" value="Genomic_DNA"/>
</dbReference>
<gene>
    <name evidence="4" type="ORF">EPI11_07905</name>
</gene>
<dbReference type="Proteomes" id="UP000287527">
    <property type="component" value="Unassembled WGS sequence"/>
</dbReference>
<dbReference type="Gene3D" id="3.40.50.150">
    <property type="entry name" value="Vaccinia Virus protein VP39"/>
    <property type="match status" value="2"/>
</dbReference>
<dbReference type="PANTHER" id="PTHR30481:SF4">
    <property type="entry name" value="SITE-SPECIFIC DNA-METHYLTRANSFERASE (ADENINE-SPECIFIC)"/>
    <property type="match status" value="1"/>
</dbReference>
<keyword evidence="1 4" id="KW-0489">Methyltransferase</keyword>
<dbReference type="GO" id="GO:0032259">
    <property type="term" value="P:methylation"/>
    <property type="evidence" value="ECO:0007669"/>
    <property type="project" value="UniProtKB-KW"/>
</dbReference>
<comment type="caution">
    <text evidence="4">The sequence shown here is derived from an EMBL/GenBank/DDBJ whole genome shotgun (WGS) entry which is preliminary data.</text>
</comment>
<keyword evidence="3" id="KW-0949">S-adenosyl-L-methionine</keyword>
<dbReference type="PIRSF" id="PIRSF000398">
    <property type="entry name" value="M_m6A_EcoRV"/>
    <property type="match status" value="1"/>
</dbReference>
<dbReference type="OrthoDB" id="9805629at2"/>
<proteinExistence type="predicted"/>
<dbReference type="PRINTS" id="PR00505">
    <property type="entry name" value="D12N6MTFRASE"/>
</dbReference>
<organism evidence="4 5">
    <name type="scientific">Flavobacterium cerinum</name>
    <dbReference type="NCBI Taxonomy" id="2502784"/>
    <lineage>
        <taxon>Bacteria</taxon>
        <taxon>Pseudomonadati</taxon>
        <taxon>Bacteroidota</taxon>
        <taxon>Flavobacteriia</taxon>
        <taxon>Flavobacteriales</taxon>
        <taxon>Flavobacteriaceae</taxon>
        <taxon>Flavobacterium</taxon>
    </lineage>
</organism>
<evidence type="ECO:0000256" key="3">
    <source>
        <dbReference type="ARBA" id="ARBA00022691"/>
    </source>
</evidence>
<name>A0A444HC40_9FLAO</name>
<dbReference type="InterPro" id="IPR012327">
    <property type="entry name" value="MeTrfase_D12"/>
</dbReference>
<sequence length="288" mass="33694">MSGNSKKLIAFNYFGGKFTWLEWLYAYFPNDFIHFVDGFAGSLVVSLNFEGNVIRTANEINGDITNFFYVLRDHPKELIALLELTPCSELEYHNSWQQSTCNIERARRFYVRVRQSFYGLGAQRKNKGFHLAKSKLMAKGGETVSRWNNSLPKLLRVAKEISTNFQITNDDIFNIIKRLDTKRTFFYLDPPYLLETRGSQDDYKYEFGIEDYKRLAMVLNNIKGYAMISGYDHELMNELFESKGWIKIKFPSKKNNIRSKQVTECIWINYPLSKTKSGKQEVLQLEHS</sequence>
<dbReference type="GO" id="GO:0009307">
    <property type="term" value="P:DNA restriction-modification system"/>
    <property type="evidence" value="ECO:0007669"/>
    <property type="project" value="InterPro"/>
</dbReference>
<evidence type="ECO:0000313" key="4">
    <source>
        <dbReference type="EMBL" id="RWX00937.1"/>
    </source>
</evidence>
<dbReference type="GO" id="GO:0043565">
    <property type="term" value="F:sequence-specific DNA binding"/>
    <property type="evidence" value="ECO:0007669"/>
    <property type="project" value="TreeGrafter"/>
</dbReference>
<dbReference type="InterPro" id="IPR012263">
    <property type="entry name" value="M_m6A_EcoRV"/>
</dbReference>
<dbReference type="Pfam" id="PF02086">
    <property type="entry name" value="MethyltransfD12"/>
    <property type="match status" value="1"/>
</dbReference>
<dbReference type="GO" id="GO:0009007">
    <property type="term" value="F:site-specific DNA-methyltransferase (adenine-specific) activity"/>
    <property type="evidence" value="ECO:0007669"/>
    <property type="project" value="UniProtKB-EC"/>
</dbReference>
<accession>A0A444HC40</accession>
<reference evidence="4 5" key="1">
    <citation type="submission" date="2019-01" db="EMBL/GenBank/DDBJ databases">
        <title>Flavobacterium sp. nov.,isolated from freshwater.</title>
        <authorList>
            <person name="Zhang R."/>
            <person name="Du Z.-J."/>
        </authorList>
    </citation>
    <scope>NUCLEOTIDE SEQUENCE [LARGE SCALE GENOMIC DNA]</scope>
    <source>
        <strain evidence="4 5">1E403</strain>
    </source>
</reference>
<dbReference type="AlphaFoldDB" id="A0A444HC40"/>
<dbReference type="PANTHER" id="PTHR30481">
    <property type="entry name" value="DNA ADENINE METHYLASE"/>
    <property type="match status" value="1"/>
</dbReference>
<evidence type="ECO:0000256" key="2">
    <source>
        <dbReference type="ARBA" id="ARBA00022679"/>
    </source>
</evidence>
<keyword evidence="5" id="KW-1185">Reference proteome</keyword>
<dbReference type="InterPro" id="IPR029063">
    <property type="entry name" value="SAM-dependent_MTases_sf"/>
</dbReference>
<dbReference type="GO" id="GO:1904047">
    <property type="term" value="F:S-adenosyl-L-methionine binding"/>
    <property type="evidence" value="ECO:0007669"/>
    <property type="project" value="TreeGrafter"/>
</dbReference>